<sequence length="1087" mass="121538">MEPERPYCEKFNMEGFQHAQTMAFAIDEINKNPSLLPNITLGYHLYDNCVMLGMAFRAAMSLGSGTEESFSNLNCTGPPPVVGIVGDASSTPSIAISSVLGLFRVPIVSHYATCSCLSNRKKYPSFFRTIPSDAFQVRAMVQILRHFEWTWVGLLYSEDDYGIYAAQLFQQEMQLFGHCVAFSEFLPSDHNPRDIQRITGVIQASTARVVVVFALSSYLLPLMDEVVLQNMTGRQWIASEAWATSLEYHTPRFLTFLGGTLGIAIRRGEIQGLHDFLLRLHPSNDPKNNMLRIFWENMFDCSFENGGRESDGEQVKKVCSGQEDLSTTNTPYTDVSGLRASYNVYKAVYALAHALHDLIQCEEGRGPFSGNKCADIINMKPWQLVHYLQNVNFTTNFGDHVSFDKNGDALAIYDLLNWQPSSDGSIMVHRGRFKLNGIYQDGDFMLGGLFEVHFFTVFPDLSFKTKPEPPYCETFNMEGFQHAQTMAFAIDEINKNPNLLPNITLGYHLYDNCVMLGMAFRAAMSLGSGTEESFSNLNCTGPPPVVGIVGDASSTPSIAISSVLGLFRVPIVSHYATCSCLSNRKKYPSFFRTIPSDAFQVRAMIQILRHFGWTWVGLLYSDDDYGVYAAQAFQQEMQLFGLCVAFSEFLPHDNNLRDIQRIMGVIQVSTARVVVVFAPSSFFIPLMEEVVLQNITGRQWIASEAWATSLESQIPRFLPFLRGTLGIAIRRGEIQRLHDFLLRIRPSSEPRNNMLRIFWENMFGCSFENEGKETDGEQVKKVCTGQEDLITTNTPYTDVSGLRASYNVYKAVYALAHALHDLIHCEEGRGPFSGNKCADIINMKPWQLVHYLQKVNFTTGFGDHVSFDKNGDALAIYDVLNWQPSSDESIRIYTVGVVNEVTETGMVLTLDEDAIYWNFETKKAPRSVCSESCPPGTRRATRKGFPVCCFDCLPCGDGEISNTTDAIECLVCPDEFWSNIDKDQCVPKDVEFLSYEDPLGISLTTASLLGTCFCALVMIIFALHHNTPIHPGQDYGGNSCVQVISTRGQRSYEMVWSSSTKMYSSGPNSPSGCDMYSLAINCLSNTT</sequence>
<evidence type="ECO:0000256" key="12">
    <source>
        <dbReference type="SAM" id="Phobius"/>
    </source>
</evidence>
<evidence type="ECO:0000256" key="5">
    <source>
        <dbReference type="ARBA" id="ARBA00022729"/>
    </source>
</evidence>
<keyword evidence="16" id="KW-1185">Reference proteome</keyword>
<comment type="caution">
    <text evidence="15">The sequence shown here is derived from an EMBL/GenBank/DDBJ whole genome shotgun (WGS) entry which is preliminary data.</text>
</comment>
<dbReference type="AlphaFoldDB" id="A0A498LXJ6"/>
<dbReference type="EMBL" id="QBIY01013221">
    <property type="protein sequence ID" value="RXN09917.1"/>
    <property type="molecule type" value="Genomic_DNA"/>
</dbReference>
<dbReference type="InterPro" id="IPR000337">
    <property type="entry name" value="GPCR_3"/>
</dbReference>
<evidence type="ECO:0000256" key="7">
    <source>
        <dbReference type="ARBA" id="ARBA00023040"/>
    </source>
</evidence>
<evidence type="ECO:0000256" key="8">
    <source>
        <dbReference type="ARBA" id="ARBA00023136"/>
    </source>
</evidence>
<dbReference type="PANTHER" id="PTHR24061:SF418">
    <property type="entry name" value="C-FAMILY ODORANT RECEPTOR OLFCQ19-RELATED"/>
    <property type="match status" value="1"/>
</dbReference>
<evidence type="ECO:0000256" key="3">
    <source>
        <dbReference type="ARBA" id="ARBA00022475"/>
    </source>
</evidence>
<evidence type="ECO:0000256" key="1">
    <source>
        <dbReference type="ARBA" id="ARBA00004651"/>
    </source>
</evidence>
<keyword evidence="8 12" id="KW-0472">Membrane</keyword>
<dbReference type="GO" id="GO:0005886">
    <property type="term" value="C:plasma membrane"/>
    <property type="evidence" value="ECO:0007669"/>
    <property type="project" value="UniProtKB-SubCell"/>
</dbReference>
<dbReference type="Gene3D" id="3.40.50.2300">
    <property type="match status" value="4"/>
</dbReference>
<dbReference type="InterPro" id="IPR000068">
    <property type="entry name" value="GPCR_3_Ca_sens_rcpt-rel"/>
</dbReference>
<dbReference type="InterPro" id="IPR028082">
    <property type="entry name" value="Peripla_BP_I"/>
</dbReference>
<proteinExistence type="inferred from homology"/>
<evidence type="ECO:0000259" key="13">
    <source>
        <dbReference type="Pfam" id="PF01094"/>
    </source>
</evidence>
<evidence type="ECO:0000256" key="10">
    <source>
        <dbReference type="ARBA" id="ARBA00023180"/>
    </source>
</evidence>
<dbReference type="PRINTS" id="PR00248">
    <property type="entry name" value="GPCRMGR"/>
</dbReference>
<accession>A0A498LXJ6</accession>
<dbReference type="FunFam" id="3.40.50.2300:FF:000682">
    <property type="entry name" value="Vomeronasal 2 receptor, x4"/>
    <property type="match status" value="2"/>
</dbReference>
<dbReference type="InterPro" id="IPR038550">
    <property type="entry name" value="GPCR_3_9-Cys_sf"/>
</dbReference>
<evidence type="ECO:0000313" key="15">
    <source>
        <dbReference type="EMBL" id="RXN09917.1"/>
    </source>
</evidence>
<dbReference type="FunFam" id="2.10.50.30:FF:000002">
    <property type="entry name" value="Vomeronasal 2 receptor, h1"/>
    <property type="match status" value="1"/>
</dbReference>
<dbReference type="STRING" id="84645.A0A498LXJ6"/>
<dbReference type="FunFam" id="3.40.50.2300:FF:000475">
    <property type="entry name" value="Olfactory receptor C family, g2"/>
    <property type="match status" value="2"/>
</dbReference>
<evidence type="ECO:0000259" key="14">
    <source>
        <dbReference type="Pfam" id="PF07562"/>
    </source>
</evidence>
<dbReference type="FunFam" id="3.40.50.2300:FF:000016">
    <property type="entry name" value="Taste 1 receptor member 2"/>
    <property type="match status" value="2"/>
</dbReference>
<dbReference type="InterPro" id="IPR011500">
    <property type="entry name" value="GPCR_3_9-Cys_dom"/>
</dbReference>
<dbReference type="Proteomes" id="UP000290572">
    <property type="component" value="Unassembled WGS sequence"/>
</dbReference>
<dbReference type="SUPFAM" id="SSF53822">
    <property type="entry name" value="Periplasmic binding protein-like I"/>
    <property type="match status" value="2"/>
</dbReference>
<keyword evidence="4 12" id="KW-0812">Transmembrane</keyword>
<evidence type="ECO:0000313" key="16">
    <source>
        <dbReference type="Proteomes" id="UP000290572"/>
    </source>
</evidence>
<dbReference type="Gene3D" id="2.10.50.30">
    <property type="entry name" value="GPCR, family 3, nine cysteines domain"/>
    <property type="match status" value="1"/>
</dbReference>
<feature type="domain" description="Receptor ligand binding region" evidence="13">
    <location>
        <begin position="483"/>
        <end position="885"/>
    </location>
</feature>
<dbReference type="PRINTS" id="PR00592">
    <property type="entry name" value="CASENSINGR"/>
</dbReference>
<keyword evidence="10" id="KW-0325">Glycoprotein</keyword>
<protein>
    <submittedName>
        <fullName evidence="15">Extracellular calcium-sensing receptor-like protein</fullName>
    </submittedName>
</protein>
<feature type="domain" description="GPCR family 3 nine cysteines" evidence="14">
    <location>
        <begin position="925"/>
        <end position="978"/>
    </location>
</feature>
<keyword evidence="3" id="KW-1003">Cell membrane</keyword>
<evidence type="ECO:0000256" key="2">
    <source>
        <dbReference type="ARBA" id="ARBA00007242"/>
    </source>
</evidence>
<keyword evidence="9 15" id="KW-0675">Receptor</keyword>
<feature type="transmembrane region" description="Helical" evidence="12">
    <location>
        <begin position="999"/>
        <end position="1023"/>
    </location>
</feature>
<reference evidence="15 16" key="1">
    <citation type="submission" date="2018-03" db="EMBL/GenBank/DDBJ databases">
        <title>Draft genome sequence of Rohu Carp (Labeo rohita).</title>
        <authorList>
            <person name="Das P."/>
            <person name="Kushwaha B."/>
            <person name="Joshi C.G."/>
            <person name="Kumar D."/>
            <person name="Nagpure N.S."/>
            <person name="Sahoo L."/>
            <person name="Das S.P."/>
            <person name="Bit A."/>
            <person name="Patnaik S."/>
            <person name="Meher P.K."/>
            <person name="Jayasankar P."/>
            <person name="Koringa P.G."/>
            <person name="Patel N.V."/>
            <person name="Hinsu A.T."/>
            <person name="Kumar R."/>
            <person name="Pandey M."/>
            <person name="Agarwal S."/>
            <person name="Srivastava S."/>
            <person name="Singh M."/>
            <person name="Iquebal M.A."/>
            <person name="Jaiswal S."/>
            <person name="Angadi U.B."/>
            <person name="Kumar N."/>
            <person name="Raza M."/>
            <person name="Shah T.M."/>
            <person name="Rai A."/>
            <person name="Jena J.K."/>
        </authorList>
    </citation>
    <scope>NUCLEOTIDE SEQUENCE [LARGE SCALE GENOMIC DNA]</scope>
    <source>
        <strain evidence="15">DASCIFA01</strain>
        <tissue evidence="15">Testis</tissue>
    </source>
</reference>
<keyword evidence="6 12" id="KW-1133">Transmembrane helix</keyword>
<dbReference type="CDD" id="cd06364">
    <property type="entry name" value="PBP1_CaSR"/>
    <property type="match status" value="2"/>
</dbReference>
<name>A0A498LXJ6_LABRO</name>
<dbReference type="Pfam" id="PF01094">
    <property type="entry name" value="ANF_receptor"/>
    <property type="match status" value="2"/>
</dbReference>
<organism evidence="15 16">
    <name type="scientific">Labeo rohita</name>
    <name type="common">Indian major carp</name>
    <name type="synonym">Cyprinus rohita</name>
    <dbReference type="NCBI Taxonomy" id="84645"/>
    <lineage>
        <taxon>Eukaryota</taxon>
        <taxon>Metazoa</taxon>
        <taxon>Chordata</taxon>
        <taxon>Craniata</taxon>
        <taxon>Vertebrata</taxon>
        <taxon>Euteleostomi</taxon>
        <taxon>Actinopterygii</taxon>
        <taxon>Neopterygii</taxon>
        <taxon>Teleostei</taxon>
        <taxon>Ostariophysi</taxon>
        <taxon>Cypriniformes</taxon>
        <taxon>Cyprinidae</taxon>
        <taxon>Labeoninae</taxon>
        <taxon>Labeonini</taxon>
        <taxon>Labeo</taxon>
    </lineage>
</organism>
<keyword evidence="5" id="KW-0732">Signal</keyword>
<comment type="subcellular location">
    <subcellularLocation>
        <location evidence="1">Cell membrane</location>
        <topology evidence="1">Multi-pass membrane protein</topology>
    </subcellularLocation>
</comment>
<dbReference type="Pfam" id="PF07562">
    <property type="entry name" value="NCD3G"/>
    <property type="match status" value="1"/>
</dbReference>
<gene>
    <name evidence="15" type="ORF">ROHU_031010</name>
</gene>
<feature type="domain" description="Receptor ligand binding region" evidence="13">
    <location>
        <begin position="19"/>
        <end position="421"/>
    </location>
</feature>
<dbReference type="PANTHER" id="PTHR24061">
    <property type="entry name" value="CALCIUM-SENSING RECEPTOR-RELATED"/>
    <property type="match status" value="1"/>
</dbReference>
<evidence type="ECO:0000256" key="11">
    <source>
        <dbReference type="ARBA" id="ARBA00023224"/>
    </source>
</evidence>
<keyword evidence="11" id="KW-0807">Transducer</keyword>
<evidence type="ECO:0000256" key="9">
    <source>
        <dbReference type="ARBA" id="ARBA00023170"/>
    </source>
</evidence>
<evidence type="ECO:0000256" key="6">
    <source>
        <dbReference type="ARBA" id="ARBA00022989"/>
    </source>
</evidence>
<keyword evidence="7" id="KW-0297">G-protein coupled receptor</keyword>
<comment type="similarity">
    <text evidence="2">Belongs to the G-protein coupled receptor 3 family.</text>
</comment>
<dbReference type="GO" id="GO:0004930">
    <property type="term" value="F:G protein-coupled receptor activity"/>
    <property type="evidence" value="ECO:0007669"/>
    <property type="project" value="UniProtKB-KW"/>
</dbReference>
<evidence type="ECO:0000256" key="4">
    <source>
        <dbReference type="ARBA" id="ARBA00022692"/>
    </source>
</evidence>
<dbReference type="InterPro" id="IPR001828">
    <property type="entry name" value="ANF_lig-bd_rcpt"/>
</dbReference>